<feature type="domain" description="GFO/IDH/MocA-like oxidoreductase" evidence="3">
    <location>
        <begin position="154"/>
        <end position="259"/>
    </location>
</feature>
<dbReference type="InterPro" id="IPR036291">
    <property type="entry name" value="NAD(P)-bd_dom_sf"/>
</dbReference>
<keyword evidence="1" id="KW-0560">Oxidoreductase</keyword>
<dbReference type="InterPro" id="IPR055170">
    <property type="entry name" value="GFO_IDH_MocA-like_dom"/>
</dbReference>
<protein>
    <submittedName>
        <fullName evidence="4">Oxidoreductase</fullName>
    </submittedName>
</protein>
<proteinExistence type="predicted"/>
<dbReference type="SUPFAM" id="SSF51735">
    <property type="entry name" value="NAD(P)-binding Rossmann-fold domains"/>
    <property type="match status" value="1"/>
</dbReference>
<dbReference type="Gene3D" id="3.30.360.10">
    <property type="entry name" value="Dihydrodipicolinate Reductase, domain 2"/>
    <property type="match status" value="1"/>
</dbReference>
<comment type="caution">
    <text evidence="4">The sequence shown here is derived from an EMBL/GenBank/DDBJ whole genome shotgun (WGS) entry which is preliminary data.</text>
</comment>
<evidence type="ECO:0000259" key="3">
    <source>
        <dbReference type="Pfam" id="PF22725"/>
    </source>
</evidence>
<dbReference type="GO" id="GO:0016491">
    <property type="term" value="F:oxidoreductase activity"/>
    <property type="evidence" value="ECO:0007669"/>
    <property type="project" value="UniProtKB-KW"/>
</dbReference>
<dbReference type="SUPFAM" id="SSF55347">
    <property type="entry name" value="Glyceraldehyde-3-phosphate dehydrogenase-like, C-terminal domain"/>
    <property type="match status" value="1"/>
</dbReference>
<dbReference type="EMBL" id="LOPU01000016">
    <property type="protein sequence ID" value="KTG10973.1"/>
    <property type="molecule type" value="Genomic_DNA"/>
</dbReference>
<dbReference type="InterPro" id="IPR050463">
    <property type="entry name" value="Gfo/Idh/MocA_oxidrdct_glycsds"/>
</dbReference>
<gene>
    <name evidence="4" type="ORF">AUR64_07320</name>
</gene>
<evidence type="ECO:0000313" key="5">
    <source>
        <dbReference type="Proteomes" id="UP000054387"/>
    </source>
</evidence>
<keyword evidence="5" id="KW-1185">Reference proteome</keyword>
<name>A0A0W1REE9_9EURY</name>
<dbReference type="InterPro" id="IPR000683">
    <property type="entry name" value="Gfo/Idh/MocA-like_OxRdtase_N"/>
</dbReference>
<dbReference type="RefSeq" id="WP_058580772.1">
    <property type="nucleotide sequence ID" value="NZ_LOPU01000016.1"/>
</dbReference>
<evidence type="ECO:0000256" key="1">
    <source>
        <dbReference type="ARBA" id="ARBA00023002"/>
    </source>
</evidence>
<dbReference type="GO" id="GO:0000166">
    <property type="term" value="F:nucleotide binding"/>
    <property type="evidence" value="ECO:0007669"/>
    <property type="project" value="InterPro"/>
</dbReference>
<evidence type="ECO:0000313" key="4">
    <source>
        <dbReference type="EMBL" id="KTG10973.1"/>
    </source>
</evidence>
<dbReference type="OrthoDB" id="25239at2157"/>
<dbReference type="PANTHER" id="PTHR43818">
    <property type="entry name" value="BCDNA.GH03377"/>
    <property type="match status" value="1"/>
</dbReference>
<reference evidence="4 5" key="1">
    <citation type="submission" date="2015-12" db="EMBL/GenBank/DDBJ databases">
        <title>Haloprofundus marisrubri gen. nov., sp. nov., an extremely halophilic archaeon isolated from the Discovery deep brine-seawater interface in the Red Sea.</title>
        <authorList>
            <person name="Zhang G."/>
            <person name="Stingl U."/>
            <person name="Rashid M."/>
        </authorList>
    </citation>
    <scope>NUCLEOTIDE SEQUENCE [LARGE SCALE GENOMIC DNA]</scope>
    <source>
        <strain evidence="4 5">SB9</strain>
    </source>
</reference>
<feature type="domain" description="Gfo/Idh/MocA-like oxidoreductase N-terminal" evidence="2">
    <location>
        <begin position="11"/>
        <end position="132"/>
    </location>
</feature>
<sequence length="340" mass="37941">MSEKTHSDAPIRVGIVGLGYIGTTVGDEFAHHPQARVAAVCDVAESARVDAGEQFSVPPEARYEQYEEMLDGENLDAVLIGTPHTLHYDQVVAALERGLHVLCDKPLTTDLEQARDLYERTQNADEVLMVGYQRHLNPAFVEARRRWTESGRTPTWITAEISQDWVDRFSGTWRANPDLSGGGYLYDTGSHILDAILWTTDLTPTAVRADMTFVDDDQRVDERAELWIEFEEGANASVSVYGKTPATREHIHIWDDEGAVYLDGREWEERQFSEIDADSTTHTMYLGGRSHPNKAQSFVRAIREGTPPAATPMDGLRVTAVTEAAYESARGDSDWVSVDL</sequence>
<dbReference type="Pfam" id="PF01408">
    <property type="entry name" value="GFO_IDH_MocA"/>
    <property type="match status" value="1"/>
</dbReference>
<dbReference type="PANTHER" id="PTHR43818:SF11">
    <property type="entry name" value="BCDNA.GH03377"/>
    <property type="match status" value="1"/>
</dbReference>
<organism evidence="4 5">
    <name type="scientific">Haloprofundus marisrubri</name>
    <dbReference type="NCBI Taxonomy" id="1514971"/>
    <lineage>
        <taxon>Archaea</taxon>
        <taxon>Methanobacteriati</taxon>
        <taxon>Methanobacteriota</taxon>
        <taxon>Stenosarchaea group</taxon>
        <taxon>Halobacteria</taxon>
        <taxon>Halobacteriales</taxon>
        <taxon>Haloferacaceae</taxon>
        <taxon>Haloprofundus</taxon>
    </lineage>
</organism>
<dbReference type="Gene3D" id="3.40.50.720">
    <property type="entry name" value="NAD(P)-binding Rossmann-like Domain"/>
    <property type="match status" value="1"/>
</dbReference>
<evidence type="ECO:0000259" key="2">
    <source>
        <dbReference type="Pfam" id="PF01408"/>
    </source>
</evidence>
<dbReference type="Proteomes" id="UP000054387">
    <property type="component" value="Unassembled WGS sequence"/>
</dbReference>
<dbReference type="Pfam" id="PF22725">
    <property type="entry name" value="GFO_IDH_MocA_C3"/>
    <property type="match status" value="1"/>
</dbReference>
<accession>A0A0W1REE9</accession>
<dbReference type="STRING" id="1514971.AUR64_07320"/>
<dbReference type="AlphaFoldDB" id="A0A0W1REE9"/>